<name>A0A554XG16_9BURK</name>
<keyword evidence="3" id="KW-0813">Transport</keyword>
<feature type="transmembrane region" description="Helical" evidence="7">
    <location>
        <begin position="6"/>
        <end position="24"/>
    </location>
</feature>
<comment type="caution">
    <text evidence="9">The sequence shown here is derived from an EMBL/GenBank/DDBJ whole genome shotgun (WGS) entry which is preliminary data.</text>
</comment>
<evidence type="ECO:0000313" key="10">
    <source>
        <dbReference type="Proteomes" id="UP000316388"/>
    </source>
</evidence>
<feature type="transmembrane region" description="Helical" evidence="7">
    <location>
        <begin position="55"/>
        <end position="74"/>
    </location>
</feature>
<reference evidence="9 10" key="1">
    <citation type="submission" date="2019-07" db="EMBL/GenBank/DDBJ databases">
        <title>Tepidimonas fonticaldi AT-A2 draft genome.</title>
        <authorList>
            <person name="Da Costa M.S."/>
            <person name="Froufe H.J.C."/>
            <person name="Egas C."/>
            <person name="Albuquerque L."/>
        </authorList>
    </citation>
    <scope>NUCLEOTIDE SEQUENCE [LARGE SCALE GENOMIC DNA]</scope>
    <source>
        <strain evidence="9 10">AT-A2</strain>
    </source>
</reference>
<dbReference type="EMBL" id="VJOO01000036">
    <property type="protein sequence ID" value="TSE34771.1"/>
    <property type="molecule type" value="Genomic_DNA"/>
</dbReference>
<dbReference type="InterPro" id="IPR038770">
    <property type="entry name" value="Na+/solute_symporter_sf"/>
</dbReference>
<feature type="transmembrane region" description="Helical" evidence="7">
    <location>
        <begin position="31"/>
        <end position="49"/>
    </location>
</feature>
<keyword evidence="5 7" id="KW-1133">Transmembrane helix</keyword>
<evidence type="ECO:0000256" key="4">
    <source>
        <dbReference type="ARBA" id="ARBA00022692"/>
    </source>
</evidence>
<gene>
    <name evidence="9" type="primary">gerN</name>
    <name evidence="9" type="ORF">Tfont_02528</name>
</gene>
<dbReference type="GO" id="GO:0015297">
    <property type="term" value="F:antiporter activity"/>
    <property type="evidence" value="ECO:0007669"/>
    <property type="project" value="InterPro"/>
</dbReference>
<sequence>MTATPFAEFAILLLVAAAAGALFVRLRQPVLIAYIVVGIALGPAGLGWVKAHDQVALLAQIGVTVLLFIVGLKLDLHHVRHIGPVALATGLGQLAFTIAGGFVLTLPLVSSTRALVHALRGAGYAGPIAVTARDEAALQELQRLDVQHIYLPFRDAAVHAAEHLVGVLTVPPASGANP</sequence>
<keyword evidence="6 7" id="KW-0472">Membrane</keyword>
<evidence type="ECO:0000256" key="7">
    <source>
        <dbReference type="SAM" id="Phobius"/>
    </source>
</evidence>
<dbReference type="RefSeq" id="WP_221934298.1">
    <property type="nucleotide sequence ID" value="NZ_VJOO01000036.1"/>
</dbReference>
<proteinExistence type="inferred from homology"/>
<accession>A0A554XG16</accession>
<dbReference type="GO" id="GO:1902600">
    <property type="term" value="P:proton transmembrane transport"/>
    <property type="evidence" value="ECO:0007669"/>
    <property type="project" value="InterPro"/>
</dbReference>
<evidence type="ECO:0000256" key="1">
    <source>
        <dbReference type="ARBA" id="ARBA00004141"/>
    </source>
</evidence>
<comment type="subcellular location">
    <subcellularLocation>
        <location evidence="1">Membrane</location>
        <topology evidence="1">Multi-pass membrane protein</topology>
    </subcellularLocation>
</comment>
<dbReference type="InterPro" id="IPR006153">
    <property type="entry name" value="Cation/H_exchanger_TM"/>
</dbReference>
<dbReference type="Proteomes" id="UP000316388">
    <property type="component" value="Unassembled WGS sequence"/>
</dbReference>
<comment type="similarity">
    <text evidence="2">Belongs to the monovalent cation:proton antiporter 2 (CPA2) transporter (TC 2.A.37) family.</text>
</comment>
<feature type="transmembrane region" description="Helical" evidence="7">
    <location>
        <begin position="86"/>
        <end position="109"/>
    </location>
</feature>
<dbReference type="Gene3D" id="1.20.1530.20">
    <property type="match status" value="1"/>
</dbReference>
<dbReference type="PANTHER" id="PTHR42751:SF3">
    <property type="entry name" value="SODIUM_GLUTAMATE SYMPORTER"/>
    <property type="match status" value="1"/>
</dbReference>
<evidence type="ECO:0000256" key="6">
    <source>
        <dbReference type="ARBA" id="ARBA00023136"/>
    </source>
</evidence>
<evidence type="ECO:0000256" key="5">
    <source>
        <dbReference type="ARBA" id="ARBA00022989"/>
    </source>
</evidence>
<keyword evidence="4 7" id="KW-0812">Transmembrane</keyword>
<evidence type="ECO:0000256" key="2">
    <source>
        <dbReference type="ARBA" id="ARBA00005551"/>
    </source>
</evidence>
<organism evidence="9 10">
    <name type="scientific">Tepidimonas fonticaldi</name>
    <dbReference type="NCBI Taxonomy" id="1101373"/>
    <lineage>
        <taxon>Bacteria</taxon>
        <taxon>Pseudomonadati</taxon>
        <taxon>Pseudomonadota</taxon>
        <taxon>Betaproteobacteria</taxon>
        <taxon>Burkholderiales</taxon>
        <taxon>Tepidimonas</taxon>
    </lineage>
</organism>
<protein>
    <submittedName>
        <fullName evidence="9">Na(+)/H(+)-K(+) antiporter GerN</fullName>
    </submittedName>
</protein>
<dbReference type="Pfam" id="PF00999">
    <property type="entry name" value="Na_H_Exchanger"/>
    <property type="match status" value="1"/>
</dbReference>
<evidence type="ECO:0000256" key="3">
    <source>
        <dbReference type="ARBA" id="ARBA00022448"/>
    </source>
</evidence>
<dbReference type="GO" id="GO:0016020">
    <property type="term" value="C:membrane"/>
    <property type="evidence" value="ECO:0007669"/>
    <property type="project" value="UniProtKB-SubCell"/>
</dbReference>
<feature type="domain" description="Cation/H+ exchanger transmembrane" evidence="8">
    <location>
        <begin position="14"/>
        <end position="111"/>
    </location>
</feature>
<evidence type="ECO:0000313" key="9">
    <source>
        <dbReference type="EMBL" id="TSE34771.1"/>
    </source>
</evidence>
<dbReference type="PANTHER" id="PTHR42751">
    <property type="entry name" value="SODIUM/HYDROGEN EXCHANGER FAMILY/TRKA DOMAIN PROTEIN"/>
    <property type="match status" value="1"/>
</dbReference>
<dbReference type="AlphaFoldDB" id="A0A554XG16"/>
<evidence type="ECO:0000259" key="8">
    <source>
        <dbReference type="Pfam" id="PF00999"/>
    </source>
</evidence>